<dbReference type="Pfam" id="PF00406">
    <property type="entry name" value="ADK"/>
    <property type="match status" value="1"/>
</dbReference>
<evidence type="ECO:0008006" key="6">
    <source>
        <dbReference type="Google" id="ProtNLM"/>
    </source>
</evidence>
<dbReference type="GO" id="GO:0005524">
    <property type="term" value="F:ATP binding"/>
    <property type="evidence" value="ECO:0007669"/>
    <property type="project" value="InterPro"/>
</dbReference>
<dbReference type="Gene3D" id="3.40.50.300">
    <property type="entry name" value="P-loop containing nucleotide triphosphate hydrolases"/>
    <property type="match status" value="1"/>
</dbReference>
<evidence type="ECO:0000313" key="4">
    <source>
        <dbReference type="EMBL" id="KAK3580662.1"/>
    </source>
</evidence>
<keyword evidence="1" id="KW-0808">Transferase</keyword>
<organism evidence="4 5">
    <name type="scientific">Potamilus streckersoni</name>
    <dbReference type="NCBI Taxonomy" id="2493646"/>
    <lineage>
        <taxon>Eukaryota</taxon>
        <taxon>Metazoa</taxon>
        <taxon>Spiralia</taxon>
        <taxon>Lophotrochozoa</taxon>
        <taxon>Mollusca</taxon>
        <taxon>Bivalvia</taxon>
        <taxon>Autobranchia</taxon>
        <taxon>Heteroconchia</taxon>
        <taxon>Palaeoheterodonta</taxon>
        <taxon>Unionida</taxon>
        <taxon>Unionoidea</taxon>
        <taxon>Unionidae</taxon>
        <taxon>Ambleminae</taxon>
        <taxon>Lampsilini</taxon>
        <taxon>Potamilus</taxon>
    </lineage>
</organism>
<keyword evidence="5" id="KW-1185">Reference proteome</keyword>
<dbReference type="PANTHER" id="PTHR23359">
    <property type="entry name" value="NUCLEOTIDE KINASE"/>
    <property type="match status" value="1"/>
</dbReference>
<evidence type="ECO:0000313" key="5">
    <source>
        <dbReference type="Proteomes" id="UP001195483"/>
    </source>
</evidence>
<keyword evidence="3" id="KW-0418">Kinase</keyword>
<reference evidence="4" key="1">
    <citation type="journal article" date="2021" name="Genome Biol. Evol.">
        <title>A High-Quality Reference Genome for a Parasitic Bivalve with Doubly Uniparental Inheritance (Bivalvia: Unionida).</title>
        <authorList>
            <person name="Smith C.H."/>
        </authorList>
    </citation>
    <scope>NUCLEOTIDE SEQUENCE</scope>
    <source>
        <strain evidence="4">CHS0354</strain>
    </source>
</reference>
<evidence type="ECO:0000256" key="3">
    <source>
        <dbReference type="ARBA" id="ARBA00022777"/>
    </source>
</evidence>
<reference evidence="4" key="3">
    <citation type="submission" date="2023-05" db="EMBL/GenBank/DDBJ databases">
        <authorList>
            <person name="Smith C.H."/>
        </authorList>
    </citation>
    <scope>NUCLEOTIDE SEQUENCE</scope>
    <source>
        <strain evidence="4">CHS0354</strain>
        <tissue evidence="4">Mantle</tissue>
    </source>
</reference>
<evidence type="ECO:0000256" key="1">
    <source>
        <dbReference type="ARBA" id="ARBA00022679"/>
    </source>
</evidence>
<dbReference type="SUPFAM" id="SSF52540">
    <property type="entry name" value="P-loop containing nucleoside triphosphate hydrolases"/>
    <property type="match status" value="1"/>
</dbReference>
<dbReference type="InterPro" id="IPR027417">
    <property type="entry name" value="P-loop_NTPase"/>
</dbReference>
<gene>
    <name evidence="4" type="ORF">CHS0354_017937</name>
</gene>
<dbReference type="GO" id="GO:0019205">
    <property type="term" value="F:nucleobase-containing compound kinase activity"/>
    <property type="evidence" value="ECO:0007669"/>
    <property type="project" value="InterPro"/>
</dbReference>
<protein>
    <recommendedName>
        <fullName evidence="6">Adenylate kinase</fullName>
    </recommendedName>
</protein>
<reference evidence="4" key="2">
    <citation type="journal article" date="2021" name="Genome Biol. Evol.">
        <title>Developing a high-quality reference genome for a parasitic bivalve with doubly uniparental inheritance (Bivalvia: Unionida).</title>
        <authorList>
            <person name="Smith C.H."/>
        </authorList>
    </citation>
    <scope>NUCLEOTIDE SEQUENCE</scope>
    <source>
        <strain evidence="4">CHS0354</strain>
        <tissue evidence="4">Mantle</tissue>
    </source>
</reference>
<proteinExistence type="predicted"/>
<dbReference type="Proteomes" id="UP001195483">
    <property type="component" value="Unassembled WGS sequence"/>
</dbReference>
<name>A0AAE0RVY2_9BIVA</name>
<dbReference type="InterPro" id="IPR000850">
    <property type="entry name" value="Adenylat/UMP-CMP_kin"/>
</dbReference>
<dbReference type="AlphaFoldDB" id="A0AAE0RVY2"/>
<comment type="caution">
    <text evidence="4">The sequence shown here is derived from an EMBL/GenBank/DDBJ whole genome shotgun (WGS) entry which is preliminary data.</text>
</comment>
<dbReference type="GO" id="GO:0006139">
    <property type="term" value="P:nucleobase-containing compound metabolic process"/>
    <property type="evidence" value="ECO:0007669"/>
    <property type="project" value="InterPro"/>
</dbReference>
<sequence length="220" mass="25133">MKAENTQMSFPESGITGNIPQIISMEAVSLSDTSHYSSEVEALLRKVDYDPYNEDETELRYLHSKPTCFIIVGKPGSGRTTLARRLALEWKCEIINPTEMLQQAIEMNLEFGQKCTEILMKGEAIPEDMVIKMLEDKINSPEAAHHGYVLDDFPCLSEATISIKDQLELIKNWKLKPDFIINLKIPDKDLERRRTGQKIDPISGELYTEDIYKPEKPVKE</sequence>
<keyword evidence="2" id="KW-0547">Nucleotide-binding</keyword>
<feature type="non-terminal residue" evidence="4">
    <location>
        <position position="1"/>
    </location>
</feature>
<dbReference type="EMBL" id="JAEAOA010001107">
    <property type="protein sequence ID" value="KAK3580662.1"/>
    <property type="molecule type" value="Genomic_DNA"/>
</dbReference>
<accession>A0AAE0RVY2</accession>
<evidence type="ECO:0000256" key="2">
    <source>
        <dbReference type="ARBA" id="ARBA00022741"/>
    </source>
</evidence>